<evidence type="ECO:0000313" key="1">
    <source>
        <dbReference type="EMBL" id="OHA08441.1"/>
    </source>
</evidence>
<dbReference type="AlphaFoldDB" id="A0A1G2LC79"/>
<dbReference type="STRING" id="1802281.A3A44_00850"/>
<name>A0A1G2LC79_9BACT</name>
<dbReference type="Proteomes" id="UP000178977">
    <property type="component" value="Unassembled WGS sequence"/>
</dbReference>
<accession>A0A1G2LC79</accession>
<protein>
    <recommendedName>
        <fullName evidence="3">Nucleoside 2-deoxyribosyltransferase</fullName>
    </recommendedName>
</protein>
<comment type="caution">
    <text evidence="1">The sequence shown here is derived from an EMBL/GenBank/DDBJ whole genome shotgun (WGS) entry which is preliminary data.</text>
</comment>
<organism evidence="1 2">
    <name type="scientific">Candidatus Sungbacteria bacterium RIFCSPLOWO2_01_FULL_60_25</name>
    <dbReference type="NCBI Taxonomy" id="1802281"/>
    <lineage>
        <taxon>Bacteria</taxon>
        <taxon>Candidatus Sungiibacteriota</taxon>
    </lineage>
</organism>
<sequence>MAKKLVFLGGTAANNAWREGIIEVLVAEGVDREALFNPVVKDWNDEAQRREEAAKAGASHLLFYIADPQQDGNPLSAYSMVEATMALYDKADRTVVVFDTEGMGGHPQKAMSQTAKVLKARFPEARIFVARQDAINWLVTELK</sequence>
<dbReference type="EMBL" id="MHQT01000040">
    <property type="protein sequence ID" value="OHA08441.1"/>
    <property type="molecule type" value="Genomic_DNA"/>
</dbReference>
<evidence type="ECO:0008006" key="3">
    <source>
        <dbReference type="Google" id="ProtNLM"/>
    </source>
</evidence>
<gene>
    <name evidence="1" type="ORF">A3A44_00850</name>
</gene>
<dbReference type="InterPro" id="IPR039470">
    <property type="entry name" value="Nuc_deoxyri_tr2"/>
</dbReference>
<evidence type="ECO:0000313" key="2">
    <source>
        <dbReference type="Proteomes" id="UP000178977"/>
    </source>
</evidence>
<reference evidence="1 2" key="1">
    <citation type="journal article" date="2016" name="Nat. Commun.">
        <title>Thousands of microbial genomes shed light on interconnected biogeochemical processes in an aquifer system.</title>
        <authorList>
            <person name="Anantharaman K."/>
            <person name="Brown C.T."/>
            <person name="Hug L.A."/>
            <person name="Sharon I."/>
            <person name="Castelle C.J."/>
            <person name="Probst A.J."/>
            <person name="Thomas B.C."/>
            <person name="Singh A."/>
            <person name="Wilkins M.J."/>
            <person name="Karaoz U."/>
            <person name="Brodie E.L."/>
            <person name="Williams K.H."/>
            <person name="Hubbard S.S."/>
            <person name="Banfield J.F."/>
        </authorList>
    </citation>
    <scope>NUCLEOTIDE SEQUENCE [LARGE SCALE GENOMIC DNA]</scope>
</reference>
<dbReference type="Gene3D" id="3.40.50.450">
    <property type="match status" value="1"/>
</dbReference>
<proteinExistence type="predicted"/>
<dbReference type="Pfam" id="PF15891">
    <property type="entry name" value="Nuc_deoxyri_tr2"/>
    <property type="match status" value="1"/>
</dbReference>